<dbReference type="HAMAP" id="MF_01023">
    <property type="entry name" value="HisC_aminotrans_2"/>
    <property type="match status" value="1"/>
</dbReference>
<keyword evidence="9" id="KW-0368">Histidine biosynthesis</keyword>
<dbReference type="Pfam" id="PF00155">
    <property type="entry name" value="Aminotran_1_2"/>
    <property type="match status" value="1"/>
</dbReference>
<evidence type="ECO:0000256" key="8">
    <source>
        <dbReference type="ARBA" id="ARBA00047481"/>
    </source>
</evidence>
<evidence type="ECO:0000313" key="11">
    <source>
        <dbReference type="EMBL" id="PWL04181.1"/>
    </source>
</evidence>
<accession>A0ABX5LP38</accession>
<dbReference type="InterPro" id="IPR004839">
    <property type="entry name" value="Aminotransferase_I/II_large"/>
</dbReference>
<dbReference type="InterPro" id="IPR015421">
    <property type="entry name" value="PyrdxlP-dep_Trfase_major"/>
</dbReference>
<proteinExistence type="inferred from homology"/>
<dbReference type="InterPro" id="IPR015422">
    <property type="entry name" value="PyrdxlP-dep_Trfase_small"/>
</dbReference>
<keyword evidence="5 9" id="KW-0032">Aminotransferase</keyword>
<evidence type="ECO:0000256" key="2">
    <source>
        <dbReference type="ARBA" id="ARBA00005011"/>
    </source>
</evidence>
<evidence type="ECO:0000256" key="4">
    <source>
        <dbReference type="ARBA" id="ARBA00011738"/>
    </source>
</evidence>
<evidence type="ECO:0000256" key="5">
    <source>
        <dbReference type="ARBA" id="ARBA00022576"/>
    </source>
</evidence>
<gene>
    <name evidence="9" type="primary">hisC</name>
    <name evidence="11" type="ORF">B0H50_101194</name>
</gene>
<dbReference type="Proteomes" id="UP000245523">
    <property type="component" value="Unassembled WGS sequence"/>
</dbReference>
<keyword evidence="7 9" id="KW-0663">Pyridoxal phosphate</keyword>
<reference evidence="11 12" key="1">
    <citation type="submission" date="2018-05" db="EMBL/GenBank/DDBJ databases">
        <title>Animal gut microbial communities from fecal samples from Wisconsin, USA.</title>
        <authorList>
            <person name="Neumann A."/>
        </authorList>
    </citation>
    <scope>NUCLEOTIDE SEQUENCE [LARGE SCALE GENOMIC DNA]</scope>
    <source>
        <strain evidence="11 12">UWS4</strain>
    </source>
</reference>
<dbReference type="Gene3D" id="3.40.640.10">
    <property type="entry name" value="Type I PLP-dependent aspartate aminotransferase-like (Major domain)"/>
    <property type="match status" value="1"/>
</dbReference>
<evidence type="ECO:0000256" key="6">
    <source>
        <dbReference type="ARBA" id="ARBA00022679"/>
    </source>
</evidence>
<dbReference type="RefSeq" id="WP_106197388.1">
    <property type="nucleotide sequence ID" value="NZ_JAXEIU010000053.1"/>
</dbReference>
<dbReference type="InterPro" id="IPR005861">
    <property type="entry name" value="HisP_aminotrans"/>
</dbReference>
<dbReference type="PANTHER" id="PTHR43643:SF3">
    <property type="entry name" value="HISTIDINOL-PHOSPHATE AMINOTRANSFERASE"/>
    <property type="match status" value="1"/>
</dbReference>
<dbReference type="InterPro" id="IPR015424">
    <property type="entry name" value="PyrdxlP-dep_Trfase"/>
</dbReference>
<dbReference type="GO" id="GO:0008483">
    <property type="term" value="F:transaminase activity"/>
    <property type="evidence" value="ECO:0007669"/>
    <property type="project" value="UniProtKB-KW"/>
</dbReference>
<dbReference type="SUPFAM" id="SSF53383">
    <property type="entry name" value="PLP-dependent transferases"/>
    <property type="match status" value="1"/>
</dbReference>
<dbReference type="PANTHER" id="PTHR43643">
    <property type="entry name" value="HISTIDINOL-PHOSPHATE AMINOTRANSFERASE 2"/>
    <property type="match status" value="1"/>
</dbReference>
<organism evidence="11 12">
    <name type="scientific">Hallerella porci</name>
    <dbReference type="NCBI Taxonomy" id="1945871"/>
    <lineage>
        <taxon>Bacteria</taxon>
        <taxon>Pseudomonadati</taxon>
        <taxon>Fibrobacterota</taxon>
        <taxon>Fibrobacteria</taxon>
        <taxon>Fibrobacterales</taxon>
        <taxon>Fibrobacteraceae</taxon>
        <taxon>Hallerella</taxon>
    </lineage>
</organism>
<evidence type="ECO:0000256" key="7">
    <source>
        <dbReference type="ARBA" id="ARBA00022898"/>
    </source>
</evidence>
<dbReference type="NCBIfam" id="TIGR01141">
    <property type="entry name" value="hisC"/>
    <property type="match status" value="1"/>
</dbReference>
<comment type="caution">
    <text evidence="11">The sequence shown here is derived from an EMBL/GenBank/DDBJ whole genome shotgun (WGS) entry which is preliminary data.</text>
</comment>
<evidence type="ECO:0000256" key="1">
    <source>
        <dbReference type="ARBA" id="ARBA00001933"/>
    </source>
</evidence>
<dbReference type="Gene3D" id="3.90.1150.10">
    <property type="entry name" value="Aspartate Aminotransferase, domain 1"/>
    <property type="match status" value="1"/>
</dbReference>
<sequence length="367" mass="40492">MIETRPELKNISDYVPGKSIEEICEQYGLKSAVKLASNENPLGPSPKAQKAFCEMASQLHLYPRGNAPHLISAIAKKFGVNTNQIVLGNGSDEIIDMVGKAFLQPGDECIGIRTTFSVYSATADLYGAKFISVAAGEERPALDLYLQALTPKTRAIFICNPNNPTGFYYSEKELLDFLQKVPQNVLVFLDEAYSEFATAPDYPKLISKLAEFPNLLLNRTFSKIYGLAGLRIGYAFSSPEIIAAIWKVKPPFDVNLPAQAAATAALSDENHIQQSIALTVSGAQFLTENFAKLGFSVLPTQANFICVHIGENCKQLTEFLERNGMIVRYLKSFGLPESIRVTIGKPEENQLLIDLVQKWKEECQLAK</sequence>
<feature type="domain" description="Aminotransferase class I/classII large" evidence="10">
    <location>
        <begin position="33"/>
        <end position="353"/>
    </location>
</feature>
<comment type="catalytic activity">
    <reaction evidence="8 9">
        <text>L-histidinol phosphate + 2-oxoglutarate = 3-(imidazol-4-yl)-2-oxopropyl phosphate + L-glutamate</text>
        <dbReference type="Rhea" id="RHEA:23744"/>
        <dbReference type="ChEBI" id="CHEBI:16810"/>
        <dbReference type="ChEBI" id="CHEBI:29985"/>
        <dbReference type="ChEBI" id="CHEBI:57766"/>
        <dbReference type="ChEBI" id="CHEBI:57980"/>
        <dbReference type="EC" id="2.6.1.9"/>
    </reaction>
</comment>
<evidence type="ECO:0000259" key="10">
    <source>
        <dbReference type="Pfam" id="PF00155"/>
    </source>
</evidence>
<comment type="similarity">
    <text evidence="3 9">Belongs to the class-II pyridoxal-phosphate-dependent aminotransferase family. Histidinol-phosphate aminotransferase subfamily.</text>
</comment>
<name>A0ABX5LP38_9BACT</name>
<dbReference type="InterPro" id="IPR050106">
    <property type="entry name" value="HistidinolP_aminotransfase"/>
</dbReference>
<keyword evidence="9" id="KW-0028">Amino-acid biosynthesis</keyword>
<feature type="modified residue" description="N6-(pyridoxal phosphate)lysine" evidence="9">
    <location>
        <position position="223"/>
    </location>
</feature>
<keyword evidence="6 9" id="KW-0808">Transferase</keyword>
<comment type="cofactor">
    <cofactor evidence="1 9">
        <name>pyridoxal 5'-phosphate</name>
        <dbReference type="ChEBI" id="CHEBI:597326"/>
    </cofactor>
</comment>
<dbReference type="EMBL" id="QGHD01000001">
    <property type="protein sequence ID" value="PWL04181.1"/>
    <property type="molecule type" value="Genomic_DNA"/>
</dbReference>
<evidence type="ECO:0000256" key="3">
    <source>
        <dbReference type="ARBA" id="ARBA00007970"/>
    </source>
</evidence>
<keyword evidence="12" id="KW-1185">Reference proteome</keyword>
<dbReference type="CDD" id="cd00609">
    <property type="entry name" value="AAT_like"/>
    <property type="match status" value="1"/>
</dbReference>
<comment type="subunit">
    <text evidence="4 9">Homodimer.</text>
</comment>
<dbReference type="EC" id="2.6.1.9" evidence="9"/>
<comment type="pathway">
    <text evidence="2 9">Amino-acid biosynthesis; L-histidine biosynthesis; L-histidine from 5-phospho-alpha-D-ribose 1-diphosphate: step 7/9.</text>
</comment>
<protein>
    <recommendedName>
        <fullName evidence="9">Histidinol-phosphate aminotransferase</fullName>
        <ecNumber evidence="9">2.6.1.9</ecNumber>
    </recommendedName>
    <alternativeName>
        <fullName evidence="9">Imidazole acetol-phosphate transaminase</fullName>
    </alternativeName>
</protein>
<evidence type="ECO:0000313" key="12">
    <source>
        <dbReference type="Proteomes" id="UP000245523"/>
    </source>
</evidence>
<evidence type="ECO:0000256" key="9">
    <source>
        <dbReference type="HAMAP-Rule" id="MF_01023"/>
    </source>
</evidence>